<evidence type="ECO:0000313" key="2">
    <source>
        <dbReference type="EMBL" id="KMS93378.1"/>
    </source>
</evidence>
<dbReference type="Proteomes" id="UP000035740">
    <property type="component" value="Unassembled WGS sequence"/>
</dbReference>
<evidence type="ECO:0000313" key="3">
    <source>
        <dbReference type="Proteomes" id="UP000035740"/>
    </source>
</evidence>
<keyword evidence="1" id="KW-1133">Transmembrane helix</keyword>
<feature type="transmembrane region" description="Helical" evidence="1">
    <location>
        <begin position="58"/>
        <end position="80"/>
    </location>
</feature>
<name>A0A0J8B0E4_BETVV</name>
<reference evidence="2 3" key="1">
    <citation type="journal article" date="2014" name="Nature">
        <title>The genome of the recently domesticated crop plant sugar beet (Beta vulgaris).</title>
        <authorList>
            <person name="Dohm J.C."/>
            <person name="Minoche A.E."/>
            <person name="Holtgrawe D."/>
            <person name="Capella-Gutierrez S."/>
            <person name="Zakrzewski F."/>
            <person name="Tafer H."/>
            <person name="Rupp O."/>
            <person name="Sorensen T.R."/>
            <person name="Stracke R."/>
            <person name="Reinhardt R."/>
            <person name="Goesmann A."/>
            <person name="Kraft T."/>
            <person name="Schulz B."/>
            <person name="Stadler P.F."/>
            <person name="Schmidt T."/>
            <person name="Gabaldon T."/>
            <person name="Lehrach H."/>
            <person name="Weisshaar B."/>
            <person name="Himmelbauer H."/>
        </authorList>
    </citation>
    <scope>NUCLEOTIDE SEQUENCE [LARGE SCALE GENOMIC DNA]</scope>
    <source>
        <tissue evidence="2">Taproot</tissue>
    </source>
</reference>
<dbReference type="Gramene" id="KMS93378">
    <property type="protein sequence ID" value="KMS93378"/>
    <property type="gene ID" value="BVRB_032090"/>
</dbReference>
<dbReference type="AlphaFoldDB" id="A0A0J8B0E4"/>
<evidence type="ECO:0000256" key="1">
    <source>
        <dbReference type="SAM" id="Phobius"/>
    </source>
</evidence>
<gene>
    <name evidence="2" type="ORF">BVRB_032090</name>
</gene>
<protein>
    <submittedName>
        <fullName evidence="2">Uncharacterized protein</fullName>
    </submittedName>
</protein>
<keyword evidence="1" id="KW-0812">Transmembrane</keyword>
<keyword evidence="1" id="KW-0472">Membrane</keyword>
<feature type="transmembrane region" description="Helical" evidence="1">
    <location>
        <begin position="92"/>
        <end position="110"/>
    </location>
</feature>
<keyword evidence="3" id="KW-1185">Reference proteome</keyword>
<proteinExistence type="predicted"/>
<accession>A0A0J8B0E4</accession>
<sequence>MERLFVYDLLRGLFDGRLMVGFIHDRIHDCHMVLIFTSALGVPDHLQLQFGITLCYRIHAGIVSMPIGTCSLILSMLYEVAVLCVEQLDGRIASYLGAAFAVGAIASYYWSLDRRICTFDYIISQMCMRN</sequence>
<dbReference type="EMBL" id="KQ103336">
    <property type="protein sequence ID" value="KMS93378.1"/>
    <property type="molecule type" value="Genomic_DNA"/>
</dbReference>
<organism evidence="2 3">
    <name type="scientific">Beta vulgaris subsp. vulgaris</name>
    <name type="common">Beet</name>
    <dbReference type="NCBI Taxonomy" id="3555"/>
    <lineage>
        <taxon>Eukaryota</taxon>
        <taxon>Viridiplantae</taxon>
        <taxon>Streptophyta</taxon>
        <taxon>Embryophyta</taxon>
        <taxon>Tracheophyta</taxon>
        <taxon>Spermatophyta</taxon>
        <taxon>Magnoliopsida</taxon>
        <taxon>eudicotyledons</taxon>
        <taxon>Gunneridae</taxon>
        <taxon>Pentapetalae</taxon>
        <taxon>Caryophyllales</taxon>
        <taxon>Chenopodiaceae</taxon>
        <taxon>Betoideae</taxon>
        <taxon>Beta</taxon>
    </lineage>
</organism>